<evidence type="ECO:0000259" key="8">
    <source>
        <dbReference type="PROSITE" id="PS50928"/>
    </source>
</evidence>
<dbReference type="GO" id="GO:0055085">
    <property type="term" value="P:transmembrane transport"/>
    <property type="evidence" value="ECO:0007669"/>
    <property type="project" value="InterPro"/>
</dbReference>
<evidence type="ECO:0000256" key="1">
    <source>
        <dbReference type="ARBA" id="ARBA00004651"/>
    </source>
</evidence>
<dbReference type="RefSeq" id="WP_123045136.1">
    <property type="nucleotide sequence ID" value="NZ_RDSR01000005.1"/>
</dbReference>
<evidence type="ECO:0000313" key="9">
    <source>
        <dbReference type="EMBL" id="RNE64178.1"/>
    </source>
</evidence>
<evidence type="ECO:0000256" key="6">
    <source>
        <dbReference type="ARBA" id="ARBA00023136"/>
    </source>
</evidence>
<gene>
    <name evidence="9" type="ORF">EEJ31_04765</name>
</gene>
<comment type="similarity">
    <text evidence="7">Belongs to the binding-protein-dependent transport system permease family.</text>
</comment>
<dbReference type="Pfam" id="PF00528">
    <property type="entry name" value="BPD_transp_1"/>
    <property type="match status" value="1"/>
</dbReference>
<feature type="domain" description="ABC transmembrane type-1" evidence="8">
    <location>
        <begin position="95"/>
        <end position="284"/>
    </location>
</feature>
<dbReference type="InterPro" id="IPR035906">
    <property type="entry name" value="MetI-like_sf"/>
</dbReference>
<comment type="subcellular location">
    <subcellularLocation>
        <location evidence="1 7">Cell membrane</location>
        <topology evidence="1 7">Multi-pass membrane protein</topology>
    </subcellularLocation>
</comment>
<feature type="transmembrane region" description="Helical" evidence="7">
    <location>
        <begin position="99"/>
        <end position="122"/>
    </location>
</feature>
<evidence type="ECO:0000256" key="7">
    <source>
        <dbReference type="RuleBase" id="RU363032"/>
    </source>
</evidence>
<dbReference type="AlphaFoldDB" id="A0A3M8LI55"/>
<keyword evidence="2 7" id="KW-0813">Transport</keyword>
<dbReference type="PANTHER" id="PTHR43386:SF25">
    <property type="entry name" value="PEPTIDE ABC TRANSPORTER PERMEASE PROTEIN"/>
    <property type="match status" value="1"/>
</dbReference>
<evidence type="ECO:0000256" key="3">
    <source>
        <dbReference type="ARBA" id="ARBA00022475"/>
    </source>
</evidence>
<accession>A0A3M8LI55</accession>
<reference evidence="9 10" key="1">
    <citation type="submission" date="2018-11" db="EMBL/GenBank/DDBJ databases">
        <title>Cryobacterium sp. nov., isolated from rhizosphere soil of lettuce.</title>
        <authorList>
            <person name="Wang Y."/>
        </authorList>
    </citation>
    <scope>NUCLEOTIDE SEQUENCE [LARGE SCALE GENOMIC DNA]</scope>
    <source>
        <strain evidence="9 10">NEAU-85</strain>
    </source>
</reference>
<organism evidence="9 10">
    <name type="scientific">Cryobacterium tepidiphilum</name>
    <dbReference type="NCBI Taxonomy" id="2486026"/>
    <lineage>
        <taxon>Bacteria</taxon>
        <taxon>Bacillati</taxon>
        <taxon>Actinomycetota</taxon>
        <taxon>Actinomycetes</taxon>
        <taxon>Micrococcales</taxon>
        <taxon>Microbacteriaceae</taxon>
        <taxon>Cryobacterium</taxon>
    </lineage>
</organism>
<comment type="caution">
    <text evidence="9">The sequence shown here is derived from an EMBL/GenBank/DDBJ whole genome shotgun (WGS) entry which is preliminary data.</text>
</comment>
<sequence>MNALLVTPPSNTDTREATAVARPARLRVPALQPGIVLAAAFALLLLAALVAPGLIAPADPYAVDPANAFQPPGPAHLFGTDQSGRDEFSRILWGARQSLWVGVLATAIGVLGGLVLGLVAGLGGKIADAVTSRFIDVLFAFPGLLLALVLIVVLGRGIGPTAVAVGIGSIPGYARILRGQVLQVQQSGYVEASRALGWSPARRLVATVIPNTMRPLLAMVTLGIGQAVVWASALGFLGLGAEPPTAEWGTMLADGRSYIQVAWWIAFFPGLVITLTALSATAIGRHLQTRFEPKGDR</sequence>
<feature type="transmembrane region" description="Helical" evidence="7">
    <location>
        <begin position="134"/>
        <end position="152"/>
    </location>
</feature>
<dbReference type="Gene3D" id="1.10.3720.10">
    <property type="entry name" value="MetI-like"/>
    <property type="match status" value="1"/>
</dbReference>
<name>A0A3M8LI55_9MICO</name>
<evidence type="ECO:0000256" key="5">
    <source>
        <dbReference type="ARBA" id="ARBA00022989"/>
    </source>
</evidence>
<keyword evidence="10" id="KW-1185">Reference proteome</keyword>
<protein>
    <submittedName>
        <fullName evidence="9">ABC transporter permease</fullName>
    </submittedName>
</protein>
<feature type="transmembrane region" description="Helical" evidence="7">
    <location>
        <begin position="261"/>
        <end position="284"/>
    </location>
</feature>
<evidence type="ECO:0000256" key="4">
    <source>
        <dbReference type="ARBA" id="ARBA00022692"/>
    </source>
</evidence>
<keyword evidence="5 7" id="KW-1133">Transmembrane helix</keyword>
<feature type="transmembrane region" description="Helical" evidence="7">
    <location>
        <begin position="35"/>
        <end position="55"/>
    </location>
</feature>
<keyword evidence="6 7" id="KW-0472">Membrane</keyword>
<keyword evidence="4 7" id="KW-0812">Transmembrane</keyword>
<proteinExistence type="inferred from homology"/>
<dbReference type="GO" id="GO:0005886">
    <property type="term" value="C:plasma membrane"/>
    <property type="evidence" value="ECO:0007669"/>
    <property type="project" value="UniProtKB-SubCell"/>
</dbReference>
<keyword evidence="3" id="KW-1003">Cell membrane</keyword>
<dbReference type="CDD" id="cd06261">
    <property type="entry name" value="TM_PBP2"/>
    <property type="match status" value="1"/>
</dbReference>
<dbReference type="PROSITE" id="PS50928">
    <property type="entry name" value="ABC_TM1"/>
    <property type="match status" value="1"/>
</dbReference>
<evidence type="ECO:0000313" key="10">
    <source>
        <dbReference type="Proteomes" id="UP000279859"/>
    </source>
</evidence>
<dbReference type="PANTHER" id="PTHR43386">
    <property type="entry name" value="OLIGOPEPTIDE TRANSPORT SYSTEM PERMEASE PROTEIN APPC"/>
    <property type="match status" value="1"/>
</dbReference>
<dbReference type="InterPro" id="IPR000515">
    <property type="entry name" value="MetI-like"/>
</dbReference>
<feature type="transmembrane region" description="Helical" evidence="7">
    <location>
        <begin position="216"/>
        <end position="241"/>
    </location>
</feature>
<dbReference type="Proteomes" id="UP000279859">
    <property type="component" value="Unassembled WGS sequence"/>
</dbReference>
<dbReference type="SUPFAM" id="SSF161098">
    <property type="entry name" value="MetI-like"/>
    <property type="match status" value="1"/>
</dbReference>
<dbReference type="EMBL" id="RDSR01000005">
    <property type="protein sequence ID" value="RNE64178.1"/>
    <property type="molecule type" value="Genomic_DNA"/>
</dbReference>
<dbReference type="InterPro" id="IPR050366">
    <property type="entry name" value="BP-dependent_transpt_permease"/>
</dbReference>
<dbReference type="OrthoDB" id="9812701at2"/>
<evidence type="ECO:0000256" key="2">
    <source>
        <dbReference type="ARBA" id="ARBA00022448"/>
    </source>
</evidence>